<comment type="similarity">
    <text evidence="1">Belongs to the LysR transcriptional regulatory family.</text>
</comment>
<keyword evidence="2" id="KW-0805">Transcription regulation</keyword>
<evidence type="ECO:0000259" key="5">
    <source>
        <dbReference type="PROSITE" id="PS50931"/>
    </source>
</evidence>
<accession>A0A2M8IV27</accession>
<organism evidence="6 7">
    <name type="scientific">Pseudooceanicola lipolyticus</name>
    <dbReference type="NCBI Taxonomy" id="2029104"/>
    <lineage>
        <taxon>Bacteria</taxon>
        <taxon>Pseudomonadati</taxon>
        <taxon>Pseudomonadota</taxon>
        <taxon>Alphaproteobacteria</taxon>
        <taxon>Rhodobacterales</taxon>
        <taxon>Paracoccaceae</taxon>
        <taxon>Pseudooceanicola</taxon>
    </lineage>
</organism>
<gene>
    <name evidence="6" type="ORF">CVM52_22575</name>
</gene>
<dbReference type="Gene3D" id="1.10.10.10">
    <property type="entry name" value="Winged helix-like DNA-binding domain superfamily/Winged helix DNA-binding domain"/>
    <property type="match status" value="1"/>
</dbReference>
<evidence type="ECO:0000313" key="7">
    <source>
        <dbReference type="Proteomes" id="UP000231553"/>
    </source>
</evidence>
<dbReference type="CDD" id="cd05466">
    <property type="entry name" value="PBP2_LTTR_substrate"/>
    <property type="match status" value="1"/>
</dbReference>
<keyword evidence="7" id="KW-1185">Reference proteome</keyword>
<dbReference type="GO" id="GO:0000976">
    <property type="term" value="F:transcription cis-regulatory region binding"/>
    <property type="evidence" value="ECO:0007669"/>
    <property type="project" value="TreeGrafter"/>
</dbReference>
<dbReference type="GO" id="GO:0003700">
    <property type="term" value="F:DNA-binding transcription factor activity"/>
    <property type="evidence" value="ECO:0007669"/>
    <property type="project" value="InterPro"/>
</dbReference>
<keyword evidence="3" id="KW-0238">DNA-binding</keyword>
<evidence type="ECO:0000256" key="2">
    <source>
        <dbReference type="ARBA" id="ARBA00023015"/>
    </source>
</evidence>
<dbReference type="InterPro" id="IPR036390">
    <property type="entry name" value="WH_DNA-bd_sf"/>
</dbReference>
<dbReference type="RefSeq" id="WP_100164626.1">
    <property type="nucleotide sequence ID" value="NZ_PGTB01000190.1"/>
</dbReference>
<dbReference type="AlphaFoldDB" id="A0A2M8IV27"/>
<protein>
    <submittedName>
        <fullName evidence="6">LysR family transcriptional regulator</fullName>
    </submittedName>
</protein>
<dbReference type="PANTHER" id="PTHR30126">
    <property type="entry name" value="HTH-TYPE TRANSCRIPTIONAL REGULATOR"/>
    <property type="match status" value="1"/>
</dbReference>
<dbReference type="InterPro" id="IPR005119">
    <property type="entry name" value="LysR_subst-bd"/>
</dbReference>
<comment type="caution">
    <text evidence="6">The sequence shown here is derived from an EMBL/GenBank/DDBJ whole genome shotgun (WGS) entry which is preliminary data.</text>
</comment>
<proteinExistence type="inferred from homology"/>
<dbReference type="PRINTS" id="PR00039">
    <property type="entry name" value="HTHLYSR"/>
</dbReference>
<dbReference type="InterPro" id="IPR036388">
    <property type="entry name" value="WH-like_DNA-bd_sf"/>
</dbReference>
<dbReference type="Gene3D" id="3.40.190.290">
    <property type="match status" value="1"/>
</dbReference>
<dbReference type="PANTHER" id="PTHR30126:SF94">
    <property type="entry name" value="LYSR FAMILY TRANSCRIPTIONAL REGULATOR"/>
    <property type="match status" value="1"/>
</dbReference>
<dbReference type="PROSITE" id="PS50931">
    <property type="entry name" value="HTH_LYSR"/>
    <property type="match status" value="1"/>
</dbReference>
<dbReference type="EMBL" id="PGTB01000190">
    <property type="protein sequence ID" value="PJE34372.1"/>
    <property type="molecule type" value="Genomic_DNA"/>
</dbReference>
<evidence type="ECO:0000256" key="1">
    <source>
        <dbReference type="ARBA" id="ARBA00009437"/>
    </source>
</evidence>
<name>A0A2M8IV27_9RHOB</name>
<feature type="domain" description="HTH lysR-type" evidence="5">
    <location>
        <begin position="3"/>
        <end position="60"/>
    </location>
</feature>
<evidence type="ECO:0000256" key="3">
    <source>
        <dbReference type="ARBA" id="ARBA00023125"/>
    </source>
</evidence>
<reference evidence="6 7" key="1">
    <citation type="journal article" date="2018" name="Int. J. Syst. Evol. Microbiol.">
        <title>Pseudooceanicola lipolyticus sp. nov., a marine alphaproteobacterium, reclassification of Oceanicola flagellatus as Pseudooceanicola flagellatus comb. nov. and emended description of the genus Pseudooceanicola.</title>
        <authorList>
            <person name="Huang M.-M."/>
            <person name="Guo L.-L."/>
            <person name="Wu Y.-H."/>
            <person name="Lai Q.-L."/>
            <person name="Shao Z.-Z."/>
            <person name="Wang C.-S."/>
            <person name="Wu M."/>
            <person name="Xu X.-W."/>
        </authorList>
    </citation>
    <scope>NUCLEOTIDE SEQUENCE [LARGE SCALE GENOMIC DNA]</scope>
    <source>
        <strain evidence="6 7">157</strain>
    </source>
</reference>
<dbReference type="Pfam" id="PF03466">
    <property type="entry name" value="LysR_substrate"/>
    <property type="match status" value="1"/>
</dbReference>
<sequence>MTLTISRLEAVRCVADSGSYAAAARQLGVSQPNVSKQIRTLESDYGIRLFRREGGRLVPTLLCLDLCNAAERMAEARGDAERMLRRRSSLARGEIAIGLGNAMPGMALVADFHRAYPGVEIRIETGSHEKITRAVLTHEVDIGVLPDVPPDRRFRRAGLARNAVVAIAPLGHPLAAGDSVSAEQLRREPLIFRARGSSTQRVVDRMFARTGEVPVPFLTLDARDGLYEAVVNGLGIGFLWRYGTSRADGVKRLPIDEMKAETDETAFSLAEARGDIVEAFFDTAQAFSNRAATGVA</sequence>
<evidence type="ECO:0000313" key="6">
    <source>
        <dbReference type="EMBL" id="PJE34372.1"/>
    </source>
</evidence>
<keyword evidence="4" id="KW-0804">Transcription</keyword>
<dbReference type="Proteomes" id="UP000231553">
    <property type="component" value="Unassembled WGS sequence"/>
</dbReference>
<dbReference type="SUPFAM" id="SSF46785">
    <property type="entry name" value="Winged helix' DNA-binding domain"/>
    <property type="match status" value="1"/>
</dbReference>
<dbReference type="InterPro" id="IPR000847">
    <property type="entry name" value="LysR_HTH_N"/>
</dbReference>
<dbReference type="Pfam" id="PF00126">
    <property type="entry name" value="HTH_1"/>
    <property type="match status" value="1"/>
</dbReference>
<dbReference type="SUPFAM" id="SSF53850">
    <property type="entry name" value="Periplasmic binding protein-like II"/>
    <property type="match status" value="1"/>
</dbReference>
<dbReference type="OrthoDB" id="8479357at2"/>
<evidence type="ECO:0000256" key="4">
    <source>
        <dbReference type="ARBA" id="ARBA00023163"/>
    </source>
</evidence>